<reference evidence="3" key="1">
    <citation type="journal article" date="2014" name="Int. J. Syst. Evol. Microbiol.">
        <title>Complete genome sequence of Corynebacterium casei LMG S-19264T (=DSM 44701T), isolated from a smear-ripened cheese.</title>
        <authorList>
            <consortium name="US DOE Joint Genome Institute (JGI-PGF)"/>
            <person name="Walter F."/>
            <person name="Albersmeier A."/>
            <person name="Kalinowski J."/>
            <person name="Ruckert C."/>
        </authorList>
    </citation>
    <scope>NUCLEOTIDE SEQUENCE</scope>
    <source>
        <strain evidence="3">VKM B-2347</strain>
    </source>
</reference>
<protein>
    <recommendedName>
        <fullName evidence="5">Membrane transporter protein</fullName>
    </recommendedName>
</protein>
<dbReference type="RefSeq" id="WP_271169235.1">
    <property type="nucleotide sequence ID" value="NZ_BSFI01000018.1"/>
</dbReference>
<evidence type="ECO:0000313" key="4">
    <source>
        <dbReference type="Proteomes" id="UP001143372"/>
    </source>
</evidence>
<proteinExistence type="predicted"/>
<reference evidence="3" key="2">
    <citation type="submission" date="2023-01" db="EMBL/GenBank/DDBJ databases">
        <authorList>
            <person name="Sun Q."/>
            <person name="Evtushenko L."/>
        </authorList>
    </citation>
    <scope>NUCLEOTIDE SEQUENCE</scope>
    <source>
        <strain evidence="3">VKM B-2347</strain>
    </source>
</reference>
<feature type="transmembrane region" description="Helical" evidence="2">
    <location>
        <begin position="64"/>
        <end position="85"/>
    </location>
</feature>
<keyword evidence="2" id="KW-0472">Membrane</keyword>
<name>A0A9W6MWN2_9HYPH</name>
<feature type="compositionally biased region" description="Polar residues" evidence="1">
    <location>
        <begin position="8"/>
        <end position="21"/>
    </location>
</feature>
<evidence type="ECO:0000256" key="2">
    <source>
        <dbReference type="SAM" id="Phobius"/>
    </source>
</evidence>
<sequence>MPAAFASSRPSAKHFSSTGRSSVRPPTPALPFGPPSPLLGTLTPSAPAIASGLSFAALRGLTRWATIAGLVVGGLFAAPFTALLVKKLSARTLMVTVGLLIASLSVFNLSKVIL</sequence>
<evidence type="ECO:0008006" key="5">
    <source>
        <dbReference type="Google" id="ProtNLM"/>
    </source>
</evidence>
<keyword evidence="2" id="KW-0812">Transmembrane</keyword>
<evidence type="ECO:0000256" key="1">
    <source>
        <dbReference type="SAM" id="MobiDB-lite"/>
    </source>
</evidence>
<gene>
    <name evidence="3" type="ORF">GCM10008179_26350</name>
</gene>
<comment type="caution">
    <text evidence="3">The sequence shown here is derived from an EMBL/GenBank/DDBJ whole genome shotgun (WGS) entry which is preliminary data.</text>
</comment>
<dbReference type="AlphaFoldDB" id="A0A9W6MWN2"/>
<dbReference type="EMBL" id="BSFI01000018">
    <property type="protein sequence ID" value="GLK68997.1"/>
    <property type="molecule type" value="Genomic_DNA"/>
</dbReference>
<evidence type="ECO:0000313" key="3">
    <source>
        <dbReference type="EMBL" id="GLK68997.1"/>
    </source>
</evidence>
<keyword evidence="4" id="KW-1185">Reference proteome</keyword>
<keyword evidence="2" id="KW-1133">Transmembrane helix</keyword>
<feature type="region of interest" description="Disordered" evidence="1">
    <location>
        <begin position="1"/>
        <end position="33"/>
    </location>
</feature>
<organism evidence="3 4">
    <name type="scientific">Hansschlegelia plantiphila</name>
    <dbReference type="NCBI Taxonomy" id="374655"/>
    <lineage>
        <taxon>Bacteria</taxon>
        <taxon>Pseudomonadati</taxon>
        <taxon>Pseudomonadota</taxon>
        <taxon>Alphaproteobacteria</taxon>
        <taxon>Hyphomicrobiales</taxon>
        <taxon>Methylopilaceae</taxon>
        <taxon>Hansschlegelia</taxon>
    </lineage>
</organism>
<feature type="transmembrane region" description="Helical" evidence="2">
    <location>
        <begin position="92"/>
        <end position="110"/>
    </location>
</feature>
<accession>A0A9W6MWN2</accession>
<dbReference type="Proteomes" id="UP001143372">
    <property type="component" value="Unassembled WGS sequence"/>
</dbReference>